<name>A0A1G1Y0Z8_9BACT</name>
<comment type="caution">
    <text evidence="1">The sequence shown here is derived from an EMBL/GenBank/DDBJ whole genome shotgun (WGS) entry which is preliminary data.</text>
</comment>
<evidence type="ECO:0000313" key="2">
    <source>
        <dbReference type="Proteomes" id="UP000176241"/>
    </source>
</evidence>
<dbReference type="AlphaFoldDB" id="A0A1G1Y0Z8"/>
<reference evidence="1 2" key="1">
    <citation type="journal article" date="2016" name="Nat. Commun.">
        <title>Thousands of microbial genomes shed light on interconnected biogeochemical processes in an aquifer system.</title>
        <authorList>
            <person name="Anantharaman K."/>
            <person name="Brown C.T."/>
            <person name="Hug L.A."/>
            <person name="Sharon I."/>
            <person name="Castelle C.J."/>
            <person name="Probst A.J."/>
            <person name="Thomas B.C."/>
            <person name="Singh A."/>
            <person name="Wilkins M.J."/>
            <person name="Karaoz U."/>
            <person name="Brodie E.L."/>
            <person name="Williams K.H."/>
            <person name="Hubbard S.S."/>
            <person name="Banfield J.F."/>
        </authorList>
    </citation>
    <scope>NUCLEOTIDE SEQUENCE [LARGE SCALE GENOMIC DNA]</scope>
</reference>
<organism evidence="1 2">
    <name type="scientific">Candidatus Buchananbacteria bacterium RIFCSPHIGHO2_01_FULL_39_8</name>
    <dbReference type="NCBI Taxonomy" id="1797533"/>
    <lineage>
        <taxon>Bacteria</taxon>
        <taxon>Candidatus Buchananiibacteriota</taxon>
    </lineage>
</organism>
<dbReference type="EMBL" id="MHIC01000017">
    <property type="protein sequence ID" value="OGY45227.1"/>
    <property type="molecule type" value="Genomic_DNA"/>
</dbReference>
<dbReference type="Proteomes" id="UP000176241">
    <property type="component" value="Unassembled WGS sequence"/>
</dbReference>
<proteinExistence type="predicted"/>
<evidence type="ECO:0000313" key="1">
    <source>
        <dbReference type="EMBL" id="OGY45227.1"/>
    </source>
</evidence>
<accession>A0A1G1Y0Z8</accession>
<protein>
    <submittedName>
        <fullName evidence="1">Uncharacterized protein</fullName>
    </submittedName>
</protein>
<gene>
    <name evidence="1" type="ORF">A2731_01765</name>
</gene>
<sequence>MEFKFTTENYELLRFLLRELIKNLNTSSELEFALMEKRKDFYGLSKKINELINKLKIHEDEKPETKN</sequence>
<dbReference type="STRING" id="1797533.A2731_01765"/>